<feature type="compositionally biased region" description="Basic residues" evidence="1">
    <location>
        <begin position="226"/>
        <end position="239"/>
    </location>
</feature>
<keyword evidence="3" id="KW-0732">Signal</keyword>
<dbReference type="AlphaFoldDB" id="A0A914HSA6"/>
<keyword evidence="2" id="KW-1133">Transmembrane helix</keyword>
<feature type="compositionally biased region" description="Pro residues" evidence="1">
    <location>
        <begin position="340"/>
        <end position="351"/>
    </location>
</feature>
<evidence type="ECO:0000256" key="2">
    <source>
        <dbReference type="SAM" id="Phobius"/>
    </source>
</evidence>
<feature type="region of interest" description="Disordered" evidence="1">
    <location>
        <begin position="274"/>
        <end position="364"/>
    </location>
</feature>
<reference evidence="5" key="1">
    <citation type="submission" date="2022-11" db="UniProtKB">
        <authorList>
            <consortium name="WormBaseParasite"/>
        </authorList>
    </citation>
    <scope>IDENTIFICATION</scope>
</reference>
<dbReference type="Proteomes" id="UP000887572">
    <property type="component" value="Unplaced"/>
</dbReference>
<feature type="transmembrane region" description="Helical" evidence="2">
    <location>
        <begin position="244"/>
        <end position="265"/>
    </location>
</feature>
<evidence type="ECO:0000313" key="5">
    <source>
        <dbReference type="WBParaSite" id="Gr19_v10_g3765.t1"/>
    </source>
</evidence>
<keyword evidence="2" id="KW-0812">Transmembrane</keyword>
<organism evidence="4 5">
    <name type="scientific">Globodera rostochiensis</name>
    <name type="common">Golden nematode worm</name>
    <name type="synonym">Heterodera rostochiensis</name>
    <dbReference type="NCBI Taxonomy" id="31243"/>
    <lineage>
        <taxon>Eukaryota</taxon>
        <taxon>Metazoa</taxon>
        <taxon>Ecdysozoa</taxon>
        <taxon>Nematoda</taxon>
        <taxon>Chromadorea</taxon>
        <taxon>Rhabditida</taxon>
        <taxon>Tylenchina</taxon>
        <taxon>Tylenchomorpha</taxon>
        <taxon>Tylenchoidea</taxon>
        <taxon>Heteroderidae</taxon>
        <taxon>Heteroderinae</taxon>
        <taxon>Globodera</taxon>
    </lineage>
</organism>
<keyword evidence="4" id="KW-1185">Reference proteome</keyword>
<proteinExistence type="predicted"/>
<evidence type="ECO:0000313" key="4">
    <source>
        <dbReference type="Proteomes" id="UP000887572"/>
    </source>
</evidence>
<name>A0A914HSA6_GLORO</name>
<evidence type="ECO:0000256" key="3">
    <source>
        <dbReference type="SAM" id="SignalP"/>
    </source>
</evidence>
<keyword evidence="2" id="KW-0472">Membrane</keyword>
<protein>
    <submittedName>
        <fullName evidence="5">Uncharacterized protein</fullName>
    </submittedName>
</protein>
<dbReference type="WBParaSite" id="Gr19_v10_g3765.t1">
    <property type="protein sequence ID" value="Gr19_v10_g3765.t1"/>
    <property type="gene ID" value="Gr19_v10_g3765"/>
</dbReference>
<feature type="chain" id="PRO_5037862913" evidence="3">
    <location>
        <begin position="21"/>
        <end position="364"/>
    </location>
</feature>
<accession>A0A914HSA6</accession>
<evidence type="ECO:0000256" key="1">
    <source>
        <dbReference type="SAM" id="MobiDB-lite"/>
    </source>
</evidence>
<feature type="signal peptide" evidence="3">
    <location>
        <begin position="1"/>
        <end position="20"/>
    </location>
</feature>
<feature type="region of interest" description="Disordered" evidence="1">
    <location>
        <begin position="216"/>
        <end position="240"/>
    </location>
</feature>
<feature type="compositionally biased region" description="Polar residues" evidence="1">
    <location>
        <begin position="328"/>
        <end position="337"/>
    </location>
</feature>
<sequence length="364" mass="40832">MIKVYSLAFCVVLLIGTVFADFKKCSDALAFDGPGNNVLLKLFKESQLEDEELKQFVCDLGEHEIVIGAAFDDQAQGLPPTISPSLKEEFEFLKKSELVDKPAAELLHKLHKSISALKHSINEGITVKNSVLKAIKSELVQTLRLLADRWQIPADEIVPMEKKMGQESLLRELAKLWNEYKRQNWKNDQNSNESNYGKGQHEKRMLQLMMDLSSDGSGGLPDLKSAKKRQQRRRRKKRGNTQSYIAIAAVVVVAVILTLGLCACLQRCQYSDGHGNALESGRPRGQRSGTMPYRGHQSMDNYGGHRSSTYGHGGNRNTRRSNHRENRPSNYPNNQHLGQPPSPGRFVPLPPGYEEEDEHGCTIV</sequence>